<sequence length="215" mass="23398">MLTGQFVIESITVLGTAAFALSAVLATLDKKVDLFSITVLAIITAVGGGTIRDCILDTPVFWSIDISYITIACVASIFGFFFFPFVQLKRINKVYLYIDTLAVAMFAVQGTNKAWSMGFGLPLAPIILGIVTAVGGGIMRDILLQRPSLLLTKELYAIPVAFGCMSYSLVLAFIPQYGQIGALLSASLIVYLRYLSIEKQVMVPDWAIINRNKKP</sequence>
<reference evidence="9" key="1">
    <citation type="submission" date="2022-02" db="EMBL/GenBank/DDBJ databases">
        <title>Emergence and expansion in Europe of a Vibrio aestuarianus clonal complex pathogenic for oysters.</title>
        <authorList>
            <person name="Mesnil A."/>
            <person name="Travers M.-A."/>
        </authorList>
    </citation>
    <scope>NUCLEOTIDE SEQUENCE</scope>
    <source>
        <strain evidence="9">U29</strain>
    </source>
</reference>
<dbReference type="PANTHER" id="PTHR30506:SF3">
    <property type="entry name" value="UPF0126 INNER MEMBRANE PROTEIN YADS-RELATED"/>
    <property type="match status" value="1"/>
</dbReference>
<feature type="transmembrane region" description="Helical" evidence="7">
    <location>
        <begin position="6"/>
        <end position="25"/>
    </location>
</feature>
<evidence type="ECO:0000256" key="7">
    <source>
        <dbReference type="SAM" id="Phobius"/>
    </source>
</evidence>
<keyword evidence="5 7" id="KW-1133">Transmembrane helix</keyword>
<feature type="transmembrane region" description="Helical" evidence="7">
    <location>
        <begin position="155"/>
        <end position="174"/>
    </location>
</feature>
<dbReference type="RefSeq" id="WP_274701687.1">
    <property type="nucleotide sequence ID" value="NZ_CP118709.1"/>
</dbReference>
<dbReference type="PANTHER" id="PTHR30506">
    <property type="entry name" value="INNER MEMBRANE PROTEIN"/>
    <property type="match status" value="1"/>
</dbReference>
<evidence type="ECO:0000256" key="2">
    <source>
        <dbReference type="ARBA" id="ARBA00008193"/>
    </source>
</evidence>
<evidence type="ECO:0000256" key="1">
    <source>
        <dbReference type="ARBA" id="ARBA00004651"/>
    </source>
</evidence>
<dbReference type="GO" id="GO:0005886">
    <property type="term" value="C:plasma membrane"/>
    <property type="evidence" value="ECO:0007669"/>
    <property type="project" value="UniProtKB-SubCell"/>
</dbReference>
<comment type="subcellular location">
    <subcellularLocation>
        <location evidence="1">Cell membrane</location>
        <topology evidence="1">Multi-pass membrane protein</topology>
    </subcellularLocation>
</comment>
<evidence type="ECO:0000256" key="3">
    <source>
        <dbReference type="ARBA" id="ARBA00022475"/>
    </source>
</evidence>
<dbReference type="InterPro" id="IPR005115">
    <property type="entry name" value="Gly_transporter"/>
</dbReference>
<name>A0AAX3U5S7_9VIBR</name>
<organism evidence="9 10">
    <name type="scientific">Vibrio aestuarianus</name>
    <dbReference type="NCBI Taxonomy" id="28171"/>
    <lineage>
        <taxon>Bacteria</taxon>
        <taxon>Pseudomonadati</taxon>
        <taxon>Pseudomonadota</taxon>
        <taxon>Gammaproteobacteria</taxon>
        <taxon>Vibrionales</taxon>
        <taxon>Vibrionaceae</taxon>
        <taxon>Vibrio</taxon>
    </lineage>
</organism>
<evidence type="ECO:0000256" key="6">
    <source>
        <dbReference type="ARBA" id="ARBA00023136"/>
    </source>
</evidence>
<evidence type="ECO:0000313" key="9">
    <source>
        <dbReference type="EMBL" id="WGK81935.1"/>
    </source>
</evidence>
<feature type="transmembrane region" description="Helical" evidence="7">
    <location>
        <begin position="32"/>
        <end position="51"/>
    </location>
</feature>
<evidence type="ECO:0000256" key="5">
    <source>
        <dbReference type="ARBA" id="ARBA00022989"/>
    </source>
</evidence>
<keyword evidence="3" id="KW-1003">Cell membrane</keyword>
<comment type="similarity">
    <text evidence="2">Belongs to the UPF0126 family.</text>
</comment>
<proteinExistence type="inferred from homology"/>
<evidence type="ECO:0000256" key="4">
    <source>
        <dbReference type="ARBA" id="ARBA00022692"/>
    </source>
</evidence>
<accession>A0AAX3U5S7</accession>
<dbReference type="Pfam" id="PF03458">
    <property type="entry name" value="Gly_transporter"/>
    <property type="match status" value="2"/>
</dbReference>
<feature type="transmembrane region" description="Helical" evidence="7">
    <location>
        <begin position="66"/>
        <end position="87"/>
    </location>
</feature>
<keyword evidence="4 7" id="KW-0812">Transmembrane</keyword>
<gene>
    <name evidence="9" type="ORF">PYE51_01390</name>
</gene>
<feature type="domain" description="Glycine transporter" evidence="8">
    <location>
        <begin position="12"/>
        <end position="82"/>
    </location>
</feature>
<keyword evidence="6 7" id="KW-0472">Membrane</keyword>
<evidence type="ECO:0000259" key="8">
    <source>
        <dbReference type="Pfam" id="PF03458"/>
    </source>
</evidence>
<protein>
    <submittedName>
        <fullName evidence="9">TRIC cation channel family protein</fullName>
    </submittedName>
</protein>
<dbReference type="Proteomes" id="UP001239257">
    <property type="component" value="Chromosome 1"/>
</dbReference>
<feature type="domain" description="Glycine transporter" evidence="8">
    <location>
        <begin position="97"/>
        <end position="169"/>
    </location>
</feature>
<feature type="transmembrane region" description="Helical" evidence="7">
    <location>
        <begin position="123"/>
        <end position="143"/>
    </location>
</feature>
<dbReference type="AlphaFoldDB" id="A0AAX3U5S7"/>
<dbReference type="EMBL" id="CP118709">
    <property type="protein sequence ID" value="WGK81935.1"/>
    <property type="molecule type" value="Genomic_DNA"/>
</dbReference>
<evidence type="ECO:0000313" key="10">
    <source>
        <dbReference type="Proteomes" id="UP001239257"/>
    </source>
</evidence>